<name>A0A088SCH0_LEIPA</name>
<dbReference type="VEuPathDB" id="TriTrypDB:LPAL13_270007600"/>
<dbReference type="Proteomes" id="UP000063063">
    <property type="component" value="Chromosome 27"/>
</dbReference>
<dbReference type="KEGG" id="lpan:LPMP_270210"/>
<dbReference type="RefSeq" id="XP_010700108.1">
    <property type="nucleotide sequence ID" value="XM_010701806.1"/>
</dbReference>
<dbReference type="EMBL" id="CP009396">
    <property type="protein sequence ID" value="AIN99401.1"/>
    <property type="molecule type" value="Genomic_DNA"/>
</dbReference>
<dbReference type="GO" id="GO:0005384">
    <property type="term" value="F:manganese ion transmembrane transporter activity"/>
    <property type="evidence" value="ECO:0007669"/>
    <property type="project" value="InterPro"/>
</dbReference>
<accession>A0A088SCH0</accession>
<evidence type="ECO:0000313" key="8">
    <source>
        <dbReference type="Proteomes" id="UP000063063"/>
    </source>
</evidence>
<feature type="transmembrane region" description="Helical" evidence="6">
    <location>
        <begin position="251"/>
        <end position="273"/>
    </location>
</feature>
<keyword evidence="3 6" id="KW-0812">Transmembrane</keyword>
<dbReference type="GeneID" id="22576197"/>
<evidence type="ECO:0000256" key="5">
    <source>
        <dbReference type="ARBA" id="ARBA00023136"/>
    </source>
</evidence>
<organism evidence="7 8">
    <name type="scientific">Leishmania panamensis</name>
    <dbReference type="NCBI Taxonomy" id="5679"/>
    <lineage>
        <taxon>Eukaryota</taxon>
        <taxon>Discoba</taxon>
        <taxon>Euglenozoa</taxon>
        <taxon>Kinetoplastea</taxon>
        <taxon>Metakinetoplastina</taxon>
        <taxon>Trypanosomatida</taxon>
        <taxon>Trypanosomatidae</taxon>
        <taxon>Leishmaniinae</taxon>
        <taxon>Leishmania</taxon>
        <taxon>Leishmania guyanensis species complex</taxon>
    </lineage>
</organism>
<evidence type="ECO:0000256" key="2">
    <source>
        <dbReference type="ARBA" id="ARBA00007049"/>
    </source>
</evidence>
<evidence type="ECO:0000256" key="1">
    <source>
        <dbReference type="ARBA" id="ARBA00004127"/>
    </source>
</evidence>
<dbReference type="GO" id="GO:0030026">
    <property type="term" value="P:intracellular manganese ion homeostasis"/>
    <property type="evidence" value="ECO:0007669"/>
    <property type="project" value="InterPro"/>
</dbReference>
<reference evidence="7 8" key="1">
    <citation type="journal article" date="2015" name="Sci. Rep.">
        <title>The genome of Leishmania panamensis: insights into genomics of the L. (Viannia) subgenus.</title>
        <authorList>
            <person name="Llanes A."/>
            <person name="Restrepo C.M."/>
            <person name="Vecchio G.D."/>
            <person name="Anguizola F.J."/>
            <person name="Lleonart R."/>
        </authorList>
    </citation>
    <scope>NUCLEOTIDE SEQUENCE [LARGE SCALE GENOMIC DNA]</scope>
    <source>
        <strain evidence="7 8">MHOM/PA/94/PSC-1</strain>
    </source>
</reference>
<gene>
    <name evidence="7" type="ORF">LPMP_270210</name>
</gene>
<evidence type="ECO:0000256" key="3">
    <source>
        <dbReference type="ARBA" id="ARBA00022692"/>
    </source>
</evidence>
<dbReference type="CDD" id="cd02434">
    <property type="entry name" value="Nodulin-21_like_3"/>
    <property type="match status" value="1"/>
</dbReference>
<keyword evidence="4 6" id="KW-1133">Transmembrane helix</keyword>
<dbReference type="InterPro" id="IPR008217">
    <property type="entry name" value="Ccc1_fam"/>
</dbReference>
<feature type="transmembrane region" description="Helical" evidence="6">
    <location>
        <begin position="193"/>
        <end position="213"/>
    </location>
</feature>
<sequence length="289" mass="30998">MSESAALNASAAVNLDYKSCDAARAAFRAGDVEASRREHMKPMHIESHNSSASEYVKSVVFGGLDGIMTTFAIIAAAAGSGGNYATVLIFGFSNVIADGFAMGFGEYVSGEAERENAVSERHREEWEVENSFDLEVDEMVQIYMAKGLSFDDAQTIVSIISKDPKMFVDFMMVEELGLLVDLDDAYGPMKQGVVMFISFVLFGSIPLLAYLPGKGQGTDLVFFVSCFLTMASLVFLGSVKGYLVGVRMGRSAVLMVLNGIISGIFSFLAGHLIQVALTTEVNASSSISL</sequence>
<evidence type="ECO:0000313" key="7">
    <source>
        <dbReference type="EMBL" id="AIN99401.1"/>
    </source>
</evidence>
<keyword evidence="8" id="KW-1185">Reference proteome</keyword>
<comment type="subcellular location">
    <subcellularLocation>
        <location evidence="1">Endomembrane system</location>
        <topology evidence="1">Multi-pass membrane protein</topology>
    </subcellularLocation>
</comment>
<proteinExistence type="inferred from homology"/>
<dbReference type="eggNOG" id="KOG4473">
    <property type="taxonomic scope" value="Eukaryota"/>
</dbReference>
<dbReference type="OrthoDB" id="73465at2759"/>
<comment type="similarity">
    <text evidence="2">Belongs to the CCC1 family.</text>
</comment>
<dbReference type="GO" id="GO:0012505">
    <property type="term" value="C:endomembrane system"/>
    <property type="evidence" value="ECO:0007669"/>
    <property type="project" value="UniProtKB-SubCell"/>
</dbReference>
<dbReference type="Pfam" id="PF01988">
    <property type="entry name" value="VIT1"/>
    <property type="match status" value="1"/>
</dbReference>
<evidence type="ECO:0000256" key="4">
    <source>
        <dbReference type="ARBA" id="ARBA00022989"/>
    </source>
</evidence>
<dbReference type="AlphaFoldDB" id="A0A088SCH0"/>
<evidence type="ECO:0000256" key="6">
    <source>
        <dbReference type="SAM" id="Phobius"/>
    </source>
</evidence>
<feature type="transmembrane region" description="Helical" evidence="6">
    <location>
        <begin position="219"/>
        <end position="239"/>
    </location>
</feature>
<protein>
    <submittedName>
        <fullName evidence="7">Transmembrane transporter, putative</fullName>
    </submittedName>
</protein>
<dbReference type="VEuPathDB" id="TriTrypDB:LPMP_270210"/>
<dbReference type="PANTHER" id="PTHR31851">
    <property type="entry name" value="FE(2+)/MN(2+) TRANSPORTER PCL1"/>
    <property type="match status" value="1"/>
</dbReference>
<keyword evidence="5 6" id="KW-0472">Membrane</keyword>